<accession>A0A6C0J002</accession>
<dbReference type="EMBL" id="MN740288">
    <property type="protein sequence ID" value="QHT98140.1"/>
    <property type="molecule type" value="Genomic_DNA"/>
</dbReference>
<sequence>MEDEPAVPKKRGRKPLPPEEKMKRGRKRVVHQEIQKRKQQGAPPLQISFVCDAQASATPMASSATIINPFAEHGVTSSSSNTLKPFSSEPEPAPRVARLRKTAAVTALEESDDDEIPAVLSKPRIDVSHLSGEKCIEILGAHTGRKEWPSSTEVACWNCTHTFNGIPLSIPGGFDKRQSIMVGCYGVFCSFNCAKRYCMNQKRHDSMQQLQLLTYLHKKMFGSIARIFPAAPVQVLDKFGGYMGIQEYRKNFITLPPENQMFDPVVRQDYVQLMNERQVPYFYNVLHSHNQQLMTDSIQEKTVRNRAYERTTPLPGSQHLTQIMGIKS</sequence>
<organism evidence="2">
    <name type="scientific">viral metagenome</name>
    <dbReference type="NCBI Taxonomy" id="1070528"/>
    <lineage>
        <taxon>unclassified sequences</taxon>
        <taxon>metagenomes</taxon>
        <taxon>organismal metagenomes</taxon>
    </lineage>
</organism>
<protein>
    <submittedName>
        <fullName evidence="2">Uncharacterized protein</fullName>
    </submittedName>
</protein>
<feature type="region of interest" description="Disordered" evidence="1">
    <location>
        <begin position="1"/>
        <end position="45"/>
    </location>
</feature>
<proteinExistence type="predicted"/>
<dbReference type="AlphaFoldDB" id="A0A6C0J002"/>
<name>A0A6C0J002_9ZZZZ</name>
<evidence type="ECO:0000256" key="1">
    <source>
        <dbReference type="SAM" id="MobiDB-lite"/>
    </source>
</evidence>
<reference evidence="2" key="1">
    <citation type="journal article" date="2020" name="Nature">
        <title>Giant virus diversity and host interactions through global metagenomics.</title>
        <authorList>
            <person name="Schulz F."/>
            <person name="Roux S."/>
            <person name="Paez-Espino D."/>
            <person name="Jungbluth S."/>
            <person name="Walsh D.A."/>
            <person name="Denef V.J."/>
            <person name="McMahon K.D."/>
            <person name="Konstantinidis K.T."/>
            <person name="Eloe-Fadrosh E.A."/>
            <person name="Kyrpides N.C."/>
            <person name="Woyke T."/>
        </authorList>
    </citation>
    <scope>NUCLEOTIDE SEQUENCE</scope>
    <source>
        <strain evidence="2">GVMAG-M-3300025626-8</strain>
    </source>
</reference>
<evidence type="ECO:0000313" key="2">
    <source>
        <dbReference type="EMBL" id="QHT98140.1"/>
    </source>
</evidence>